<evidence type="ECO:0000313" key="3">
    <source>
        <dbReference type="EMBL" id="KAF2028332.1"/>
    </source>
</evidence>
<dbReference type="Pfam" id="PF24086">
    <property type="entry name" value="DUF7371"/>
    <property type="match status" value="1"/>
</dbReference>
<dbReference type="EMBL" id="ML978214">
    <property type="protein sequence ID" value="KAF2028332.1"/>
    <property type="molecule type" value="Genomic_DNA"/>
</dbReference>
<dbReference type="AlphaFoldDB" id="A0A9P4H695"/>
<feature type="chain" id="PRO_5040269184" description="DUF7371 domain-containing protein" evidence="1">
    <location>
        <begin position="19"/>
        <end position="216"/>
    </location>
</feature>
<proteinExistence type="predicted"/>
<keyword evidence="4" id="KW-1185">Reference proteome</keyword>
<feature type="domain" description="DUF7371" evidence="2">
    <location>
        <begin position="76"/>
        <end position="196"/>
    </location>
</feature>
<dbReference type="InterPro" id="IPR055795">
    <property type="entry name" value="DUF7371"/>
</dbReference>
<sequence length="216" mass="23297">MFSQLLAASTAFLAIASALPQKSTTPAKSWYPLDQLARFENAEGLPLVAASPINIYLDVFWQGMSLVQTGGVQNVAFVEPNSPPNCAAYSKLDLATVQQGQPSMTTNYADSTIDHFDLHSFYFGCALGTQASVLGVPQSCTVSIKGYEDDQATKLVTEQSFSFSVGVLQTNAQMVKASVSSKFKDLKRVNFFVSNDATTAALIDTVSYTVYSDKKI</sequence>
<reference evidence="3" key="1">
    <citation type="journal article" date="2020" name="Stud. Mycol.">
        <title>101 Dothideomycetes genomes: a test case for predicting lifestyles and emergence of pathogens.</title>
        <authorList>
            <person name="Haridas S."/>
            <person name="Albert R."/>
            <person name="Binder M."/>
            <person name="Bloem J."/>
            <person name="Labutti K."/>
            <person name="Salamov A."/>
            <person name="Andreopoulos B."/>
            <person name="Baker S."/>
            <person name="Barry K."/>
            <person name="Bills G."/>
            <person name="Bluhm B."/>
            <person name="Cannon C."/>
            <person name="Castanera R."/>
            <person name="Culley D."/>
            <person name="Daum C."/>
            <person name="Ezra D."/>
            <person name="Gonzalez J."/>
            <person name="Henrissat B."/>
            <person name="Kuo A."/>
            <person name="Liang C."/>
            <person name="Lipzen A."/>
            <person name="Lutzoni F."/>
            <person name="Magnuson J."/>
            <person name="Mondo S."/>
            <person name="Nolan M."/>
            <person name="Ohm R."/>
            <person name="Pangilinan J."/>
            <person name="Park H.-J."/>
            <person name="Ramirez L."/>
            <person name="Alfaro M."/>
            <person name="Sun H."/>
            <person name="Tritt A."/>
            <person name="Yoshinaga Y."/>
            <person name="Zwiers L.-H."/>
            <person name="Turgeon B."/>
            <person name="Goodwin S."/>
            <person name="Spatafora J."/>
            <person name="Crous P."/>
            <person name="Grigoriev I."/>
        </authorList>
    </citation>
    <scope>NUCLEOTIDE SEQUENCE</scope>
    <source>
        <strain evidence="3">CBS 110217</strain>
    </source>
</reference>
<dbReference type="Proteomes" id="UP000799777">
    <property type="component" value="Unassembled WGS sequence"/>
</dbReference>
<gene>
    <name evidence="3" type="ORF">EK21DRAFT_90750</name>
</gene>
<accession>A0A9P4H695</accession>
<protein>
    <recommendedName>
        <fullName evidence="2">DUF7371 domain-containing protein</fullName>
    </recommendedName>
</protein>
<name>A0A9P4H695_9PLEO</name>
<dbReference type="OrthoDB" id="4820608at2759"/>
<organism evidence="3 4">
    <name type="scientific">Setomelanomma holmii</name>
    <dbReference type="NCBI Taxonomy" id="210430"/>
    <lineage>
        <taxon>Eukaryota</taxon>
        <taxon>Fungi</taxon>
        <taxon>Dikarya</taxon>
        <taxon>Ascomycota</taxon>
        <taxon>Pezizomycotina</taxon>
        <taxon>Dothideomycetes</taxon>
        <taxon>Pleosporomycetidae</taxon>
        <taxon>Pleosporales</taxon>
        <taxon>Pleosporineae</taxon>
        <taxon>Phaeosphaeriaceae</taxon>
        <taxon>Setomelanomma</taxon>
    </lineage>
</organism>
<evidence type="ECO:0000259" key="2">
    <source>
        <dbReference type="Pfam" id="PF24086"/>
    </source>
</evidence>
<keyword evidence="1" id="KW-0732">Signal</keyword>
<comment type="caution">
    <text evidence="3">The sequence shown here is derived from an EMBL/GenBank/DDBJ whole genome shotgun (WGS) entry which is preliminary data.</text>
</comment>
<evidence type="ECO:0000256" key="1">
    <source>
        <dbReference type="SAM" id="SignalP"/>
    </source>
</evidence>
<evidence type="ECO:0000313" key="4">
    <source>
        <dbReference type="Proteomes" id="UP000799777"/>
    </source>
</evidence>
<feature type="signal peptide" evidence="1">
    <location>
        <begin position="1"/>
        <end position="18"/>
    </location>
</feature>